<evidence type="ECO:0000313" key="1">
    <source>
        <dbReference type="EMBL" id="KAK3590948.1"/>
    </source>
</evidence>
<accession>A0AAE0SGA6</accession>
<reference evidence="1" key="1">
    <citation type="journal article" date="2021" name="Genome Biol. Evol.">
        <title>A High-Quality Reference Genome for a Parasitic Bivalve with Doubly Uniparental Inheritance (Bivalvia: Unionida).</title>
        <authorList>
            <person name="Smith C.H."/>
        </authorList>
    </citation>
    <scope>NUCLEOTIDE SEQUENCE</scope>
    <source>
        <strain evidence="1">CHS0354</strain>
    </source>
</reference>
<evidence type="ECO:0000313" key="2">
    <source>
        <dbReference type="Proteomes" id="UP001195483"/>
    </source>
</evidence>
<protein>
    <submittedName>
        <fullName evidence="1">Uncharacterized protein</fullName>
    </submittedName>
</protein>
<reference evidence="1" key="3">
    <citation type="submission" date="2023-05" db="EMBL/GenBank/DDBJ databases">
        <authorList>
            <person name="Smith C.H."/>
        </authorList>
    </citation>
    <scope>NUCLEOTIDE SEQUENCE</scope>
    <source>
        <strain evidence="1">CHS0354</strain>
        <tissue evidence="1">Mantle</tissue>
    </source>
</reference>
<name>A0AAE0SGA6_9BIVA</name>
<reference evidence="1" key="2">
    <citation type="journal article" date="2021" name="Genome Biol. Evol.">
        <title>Developing a high-quality reference genome for a parasitic bivalve with doubly uniparental inheritance (Bivalvia: Unionida).</title>
        <authorList>
            <person name="Smith C.H."/>
        </authorList>
    </citation>
    <scope>NUCLEOTIDE SEQUENCE</scope>
    <source>
        <strain evidence="1">CHS0354</strain>
        <tissue evidence="1">Mantle</tissue>
    </source>
</reference>
<gene>
    <name evidence="1" type="ORF">CHS0354_034518</name>
</gene>
<dbReference type="AlphaFoldDB" id="A0AAE0SGA6"/>
<sequence length="99" mass="11259">MFTVLSQILICHDQIELPPVSILCNYPSREKSFYTIINVFCTAPANMYVEVSVSMQERSSQKDRVSPYSTKRLMRDEKNLCPLDKAPTMDGLVAPEKSL</sequence>
<proteinExistence type="predicted"/>
<dbReference type="EMBL" id="JAEAOA010002031">
    <property type="protein sequence ID" value="KAK3590948.1"/>
    <property type="molecule type" value="Genomic_DNA"/>
</dbReference>
<keyword evidence="2" id="KW-1185">Reference proteome</keyword>
<comment type="caution">
    <text evidence="1">The sequence shown here is derived from an EMBL/GenBank/DDBJ whole genome shotgun (WGS) entry which is preliminary data.</text>
</comment>
<organism evidence="1 2">
    <name type="scientific">Potamilus streckersoni</name>
    <dbReference type="NCBI Taxonomy" id="2493646"/>
    <lineage>
        <taxon>Eukaryota</taxon>
        <taxon>Metazoa</taxon>
        <taxon>Spiralia</taxon>
        <taxon>Lophotrochozoa</taxon>
        <taxon>Mollusca</taxon>
        <taxon>Bivalvia</taxon>
        <taxon>Autobranchia</taxon>
        <taxon>Heteroconchia</taxon>
        <taxon>Palaeoheterodonta</taxon>
        <taxon>Unionida</taxon>
        <taxon>Unionoidea</taxon>
        <taxon>Unionidae</taxon>
        <taxon>Ambleminae</taxon>
        <taxon>Lampsilini</taxon>
        <taxon>Potamilus</taxon>
    </lineage>
</organism>
<dbReference type="Proteomes" id="UP001195483">
    <property type="component" value="Unassembled WGS sequence"/>
</dbReference>